<dbReference type="Proteomes" id="UP000275078">
    <property type="component" value="Unassembled WGS sequence"/>
</dbReference>
<evidence type="ECO:0000313" key="1">
    <source>
        <dbReference type="EMBL" id="RPA75107.1"/>
    </source>
</evidence>
<keyword evidence="2" id="KW-1185">Reference proteome</keyword>
<protein>
    <submittedName>
        <fullName evidence="1">Uncharacterized protein</fullName>
    </submittedName>
</protein>
<sequence length="171" mass="18789">MFLAPNIILFICRYFYANHKCIGNLLLPAALMVNKLNGAFICYMISCLKMAIRCLLFDENYNTETHERMFTELLEVWQLHVDNGMDSKTLEVIGTQIGAVATKGKVPSVAALNLMVAKHTAPSGDSGTMTAEQKAQADAALKAMDSSSIELLSTFKKIAAPARRTTKKKAK</sequence>
<dbReference type="AlphaFoldDB" id="A0A3N4HP90"/>
<gene>
    <name evidence="1" type="ORF">BJ508DRAFT_312320</name>
</gene>
<proteinExistence type="predicted"/>
<evidence type="ECO:0000313" key="2">
    <source>
        <dbReference type="Proteomes" id="UP000275078"/>
    </source>
</evidence>
<name>A0A3N4HP90_ASCIM</name>
<dbReference type="EMBL" id="ML119772">
    <property type="protein sequence ID" value="RPA75107.1"/>
    <property type="molecule type" value="Genomic_DNA"/>
</dbReference>
<accession>A0A3N4HP90</accession>
<organism evidence="1 2">
    <name type="scientific">Ascobolus immersus RN42</name>
    <dbReference type="NCBI Taxonomy" id="1160509"/>
    <lineage>
        <taxon>Eukaryota</taxon>
        <taxon>Fungi</taxon>
        <taxon>Dikarya</taxon>
        <taxon>Ascomycota</taxon>
        <taxon>Pezizomycotina</taxon>
        <taxon>Pezizomycetes</taxon>
        <taxon>Pezizales</taxon>
        <taxon>Ascobolaceae</taxon>
        <taxon>Ascobolus</taxon>
    </lineage>
</organism>
<reference evidence="1 2" key="1">
    <citation type="journal article" date="2018" name="Nat. Ecol. Evol.">
        <title>Pezizomycetes genomes reveal the molecular basis of ectomycorrhizal truffle lifestyle.</title>
        <authorList>
            <person name="Murat C."/>
            <person name="Payen T."/>
            <person name="Noel B."/>
            <person name="Kuo A."/>
            <person name="Morin E."/>
            <person name="Chen J."/>
            <person name="Kohler A."/>
            <person name="Krizsan K."/>
            <person name="Balestrini R."/>
            <person name="Da Silva C."/>
            <person name="Montanini B."/>
            <person name="Hainaut M."/>
            <person name="Levati E."/>
            <person name="Barry K.W."/>
            <person name="Belfiori B."/>
            <person name="Cichocki N."/>
            <person name="Clum A."/>
            <person name="Dockter R.B."/>
            <person name="Fauchery L."/>
            <person name="Guy J."/>
            <person name="Iotti M."/>
            <person name="Le Tacon F."/>
            <person name="Lindquist E.A."/>
            <person name="Lipzen A."/>
            <person name="Malagnac F."/>
            <person name="Mello A."/>
            <person name="Molinier V."/>
            <person name="Miyauchi S."/>
            <person name="Poulain J."/>
            <person name="Riccioni C."/>
            <person name="Rubini A."/>
            <person name="Sitrit Y."/>
            <person name="Splivallo R."/>
            <person name="Traeger S."/>
            <person name="Wang M."/>
            <person name="Zifcakova L."/>
            <person name="Wipf D."/>
            <person name="Zambonelli A."/>
            <person name="Paolocci F."/>
            <person name="Nowrousian M."/>
            <person name="Ottonello S."/>
            <person name="Baldrian P."/>
            <person name="Spatafora J.W."/>
            <person name="Henrissat B."/>
            <person name="Nagy L.G."/>
            <person name="Aury J.M."/>
            <person name="Wincker P."/>
            <person name="Grigoriev I.V."/>
            <person name="Bonfante P."/>
            <person name="Martin F.M."/>
        </authorList>
    </citation>
    <scope>NUCLEOTIDE SEQUENCE [LARGE SCALE GENOMIC DNA]</scope>
    <source>
        <strain evidence="1 2">RN42</strain>
    </source>
</reference>